<keyword evidence="2" id="KW-1185">Reference proteome</keyword>
<evidence type="ECO:0000313" key="2">
    <source>
        <dbReference type="Proteomes" id="UP000032946"/>
    </source>
</evidence>
<protein>
    <submittedName>
        <fullName evidence="1">Uncharacterized protein</fullName>
    </submittedName>
</protein>
<proteinExistence type="predicted"/>
<sequence length="184" mass="21146">MAKSLGELKQEWDSLNQRLNEAIAEYHAVRRIRSDFQVKLIFPEDKSAAAMTEFHHQEQQAIADLPVNLQHIDQDIKVAVMKVKNLQASLRAKQSQMYETQAQIIWEKLIKQSAKINKLSDTLETEIKVLREINNEFDASLSHLLPAPPVFVKIAARTFPYIYGHHNYIEIGEKQLNIDADEIG</sequence>
<reference evidence="1 2" key="1">
    <citation type="submission" date="2014-02" db="EMBL/GenBank/DDBJ databases">
        <authorList>
            <person name="Genoscope - CEA"/>
        </authorList>
    </citation>
    <scope>NUCLEOTIDE SEQUENCE [LARGE SCALE GENOMIC DNA]</scope>
    <source>
        <strain evidence="1 2">PCC 8005</strain>
    </source>
</reference>
<gene>
    <name evidence="1" type="ORF">ARTHRO_60837</name>
</gene>
<dbReference type="RefSeq" id="WP_006622805.1">
    <property type="nucleotide sequence ID" value="NZ_FO818640.1"/>
</dbReference>
<organism evidence="1 2">
    <name type="scientific">Limnospira indica PCC 8005</name>
    <dbReference type="NCBI Taxonomy" id="376219"/>
    <lineage>
        <taxon>Bacteria</taxon>
        <taxon>Bacillati</taxon>
        <taxon>Cyanobacteriota</taxon>
        <taxon>Cyanophyceae</taxon>
        <taxon>Oscillatoriophycideae</taxon>
        <taxon>Oscillatoriales</taxon>
        <taxon>Sirenicapillariaceae</taxon>
        <taxon>Limnospira</taxon>
    </lineage>
</organism>
<dbReference type="AlphaFoldDB" id="A0A9P1KKS2"/>
<accession>A0A9P1KKS2</accession>
<dbReference type="EMBL" id="FO818640">
    <property type="protein sequence ID" value="CDM98236.1"/>
    <property type="molecule type" value="Genomic_DNA"/>
</dbReference>
<dbReference type="Proteomes" id="UP000032946">
    <property type="component" value="Chromosome"/>
</dbReference>
<name>A0A9P1KKS2_9CYAN</name>
<evidence type="ECO:0000313" key="1">
    <source>
        <dbReference type="EMBL" id="CDM98236.1"/>
    </source>
</evidence>